<evidence type="ECO:0000313" key="1">
    <source>
        <dbReference type="EMBL" id="HHI01273.1"/>
    </source>
</evidence>
<dbReference type="EMBL" id="DRTU01000300">
    <property type="protein sequence ID" value="HHI01273.1"/>
    <property type="molecule type" value="Genomic_DNA"/>
</dbReference>
<protein>
    <recommendedName>
        <fullName evidence="2">KaiC-like domain-containing protein</fullName>
    </recommendedName>
</protein>
<accession>A0A7C5K1W9</accession>
<evidence type="ECO:0008006" key="2">
    <source>
        <dbReference type="Google" id="ProtNLM"/>
    </source>
</evidence>
<proteinExistence type="predicted"/>
<name>A0A7C5K1W9_THELI</name>
<gene>
    <name evidence="1" type="ORF">ENL40_07425</name>
</gene>
<organism evidence="1">
    <name type="scientific">Thermococcus litoralis</name>
    <dbReference type="NCBI Taxonomy" id="2265"/>
    <lineage>
        <taxon>Archaea</taxon>
        <taxon>Methanobacteriati</taxon>
        <taxon>Methanobacteriota</taxon>
        <taxon>Thermococci</taxon>
        <taxon>Thermococcales</taxon>
        <taxon>Thermococcaceae</taxon>
        <taxon>Thermococcus</taxon>
    </lineage>
</organism>
<dbReference type="AlphaFoldDB" id="A0A7C5K1W9"/>
<comment type="caution">
    <text evidence="1">The sequence shown here is derived from an EMBL/GenBank/DDBJ whole genome shotgun (WGS) entry which is preliminary data.</text>
</comment>
<sequence>MKIGVSKLDELLGEIEPGSTILISTIGELGIEIVLAVLRENKEKAIAFVTPRLKKRLKKTEGIDGVIYFTLGEDFAPQELFKITHAMREVPEDRFVGIFFLQPLLVFHPPETAHRFFSELANIALERGFVLMSMVDKRLLDNKTLAIFEESATHVIDIVE</sequence>
<dbReference type="Proteomes" id="UP000886217">
    <property type="component" value="Unassembled WGS sequence"/>
</dbReference>
<reference evidence="1" key="1">
    <citation type="journal article" date="2020" name="mSystems">
        <title>Genome- and Community-Level Interaction Insights into Carbon Utilization and Element Cycling Functions of Hydrothermarchaeota in Hydrothermal Sediment.</title>
        <authorList>
            <person name="Zhou Z."/>
            <person name="Liu Y."/>
            <person name="Xu W."/>
            <person name="Pan J."/>
            <person name="Luo Z.H."/>
            <person name="Li M."/>
        </authorList>
    </citation>
    <scope>NUCLEOTIDE SEQUENCE [LARGE SCALE GENOMIC DNA]</scope>
    <source>
        <strain evidence="1">HyVt-93</strain>
    </source>
</reference>
<feature type="non-terminal residue" evidence="1">
    <location>
        <position position="160"/>
    </location>
</feature>